<keyword evidence="2" id="KW-1185">Reference proteome</keyword>
<name>A0AAD9VDK3_ACRCE</name>
<evidence type="ECO:0000313" key="2">
    <source>
        <dbReference type="Proteomes" id="UP001249851"/>
    </source>
</evidence>
<gene>
    <name evidence="1" type="ORF">P5673_004317</name>
</gene>
<organism evidence="1 2">
    <name type="scientific">Acropora cervicornis</name>
    <name type="common">Staghorn coral</name>
    <dbReference type="NCBI Taxonomy" id="6130"/>
    <lineage>
        <taxon>Eukaryota</taxon>
        <taxon>Metazoa</taxon>
        <taxon>Cnidaria</taxon>
        <taxon>Anthozoa</taxon>
        <taxon>Hexacorallia</taxon>
        <taxon>Scleractinia</taxon>
        <taxon>Astrocoeniina</taxon>
        <taxon>Acroporidae</taxon>
        <taxon>Acropora</taxon>
    </lineage>
</organism>
<dbReference type="AlphaFoldDB" id="A0AAD9VDK3"/>
<proteinExistence type="predicted"/>
<comment type="caution">
    <text evidence="1">The sequence shown here is derived from an EMBL/GenBank/DDBJ whole genome shotgun (WGS) entry which is preliminary data.</text>
</comment>
<sequence length="107" mass="11625">MPLPSSSRRLLIVERKQNLVIVGNFSDYKIEAIGAARGYDSFNRDSPRYRGRLAKMMEIFSLIKGETIKILVGQEGAGGVVGGGNTSLIIAGGGGRNRSTEIKAWWV</sequence>
<evidence type="ECO:0000313" key="1">
    <source>
        <dbReference type="EMBL" id="KAK2570633.1"/>
    </source>
</evidence>
<dbReference type="EMBL" id="JARQWQ010000007">
    <property type="protein sequence ID" value="KAK2570633.1"/>
    <property type="molecule type" value="Genomic_DNA"/>
</dbReference>
<accession>A0AAD9VDK3</accession>
<reference evidence="1" key="2">
    <citation type="journal article" date="2023" name="Science">
        <title>Genomic signatures of disease resistance in endangered staghorn corals.</title>
        <authorList>
            <person name="Vollmer S.V."/>
            <person name="Selwyn J.D."/>
            <person name="Despard B.A."/>
            <person name="Roesel C.L."/>
        </authorList>
    </citation>
    <scope>NUCLEOTIDE SEQUENCE</scope>
    <source>
        <strain evidence="1">K2</strain>
    </source>
</reference>
<reference evidence="1" key="1">
    <citation type="journal article" date="2023" name="G3 (Bethesda)">
        <title>Whole genome assembly and annotation of the endangered Caribbean coral Acropora cervicornis.</title>
        <authorList>
            <person name="Selwyn J.D."/>
            <person name="Vollmer S.V."/>
        </authorList>
    </citation>
    <scope>NUCLEOTIDE SEQUENCE</scope>
    <source>
        <strain evidence="1">K2</strain>
    </source>
</reference>
<dbReference type="Proteomes" id="UP001249851">
    <property type="component" value="Unassembled WGS sequence"/>
</dbReference>
<protein>
    <submittedName>
        <fullName evidence="1">Uncharacterized protein</fullName>
    </submittedName>
</protein>